<evidence type="ECO:0000256" key="4">
    <source>
        <dbReference type="RuleBase" id="RU364035"/>
    </source>
</evidence>
<evidence type="ECO:0000313" key="6">
    <source>
        <dbReference type="EMBL" id="KAF7192282.1"/>
    </source>
</evidence>
<feature type="region of interest" description="Disordered" evidence="5">
    <location>
        <begin position="160"/>
        <end position="200"/>
    </location>
</feature>
<dbReference type="EMBL" id="JABCIY010000148">
    <property type="protein sequence ID" value="KAF7192282.1"/>
    <property type="molecule type" value="Genomic_DNA"/>
</dbReference>
<keyword evidence="4" id="KW-0813">Transport</keyword>
<evidence type="ECO:0000256" key="1">
    <source>
        <dbReference type="ARBA" id="ARBA00004259"/>
    </source>
</evidence>
<keyword evidence="4" id="KW-0906">Nuclear pore complex</keyword>
<keyword evidence="3 4" id="KW-0539">Nucleus</keyword>
<dbReference type="PANTHER" id="PTHR11225">
    <property type="entry name" value="NUCLEAR PORE COMPLEX PROTEIN NUP93 NUCLEOPORIN NUP93 DEAD EYE PROTEIN"/>
    <property type="match status" value="1"/>
</dbReference>
<organism evidence="6 7">
    <name type="scientific">Pseudocercospora fuligena</name>
    <dbReference type="NCBI Taxonomy" id="685502"/>
    <lineage>
        <taxon>Eukaryota</taxon>
        <taxon>Fungi</taxon>
        <taxon>Dikarya</taxon>
        <taxon>Ascomycota</taxon>
        <taxon>Pezizomycotina</taxon>
        <taxon>Dothideomycetes</taxon>
        <taxon>Dothideomycetidae</taxon>
        <taxon>Mycosphaerellales</taxon>
        <taxon>Mycosphaerellaceae</taxon>
        <taxon>Pseudocercospora</taxon>
    </lineage>
</organism>
<dbReference type="GO" id="GO:0017056">
    <property type="term" value="F:structural constituent of nuclear pore"/>
    <property type="evidence" value="ECO:0007669"/>
    <property type="project" value="InterPro"/>
</dbReference>
<dbReference type="PANTHER" id="PTHR11225:SF4">
    <property type="entry name" value="NUCLEAR PORE COMPLEX PROTEIN NUP93"/>
    <property type="match status" value="1"/>
</dbReference>
<feature type="non-terminal residue" evidence="6">
    <location>
        <position position="968"/>
    </location>
</feature>
<comment type="similarity">
    <text evidence="2 4">Belongs to the nucleoporin interacting component (NIC) family.</text>
</comment>
<dbReference type="InterPro" id="IPR007231">
    <property type="entry name" value="Nucleoporin_int_Nup93/Nic96"/>
</dbReference>
<accession>A0A8H6VJ35</accession>
<keyword evidence="4" id="KW-0472">Membrane</keyword>
<reference evidence="6" key="1">
    <citation type="submission" date="2020-04" db="EMBL/GenBank/DDBJ databases">
        <title>Draft genome resource of the tomato pathogen Pseudocercospora fuligena.</title>
        <authorList>
            <person name="Zaccaron A."/>
        </authorList>
    </citation>
    <scope>NUCLEOTIDE SEQUENCE</scope>
    <source>
        <strain evidence="6">PF001</strain>
    </source>
</reference>
<gene>
    <name evidence="6" type="ORF">HII31_06314</name>
</gene>
<keyword evidence="4" id="KW-0653">Protein transport</keyword>
<dbReference type="OrthoDB" id="203824at2759"/>
<comment type="subcellular location">
    <subcellularLocation>
        <location evidence="1">Nucleus envelope</location>
    </subcellularLocation>
    <subcellularLocation>
        <location evidence="4">Nucleus</location>
        <location evidence="4">Nuclear pore complex</location>
    </subcellularLocation>
</comment>
<protein>
    <recommendedName>
        <fullName evidence="4">Nuclear pore protein</fullName>
    </recommendedName>
</protein>
<dbReference type="Pfam" id="PF04097">
    <property type="entry name" value="Nic96"/>
    <property type="match status" value="1"/>
</dbReference>
<dbReference type="GO" id="GO:0005643">
    <property type="term" value="C:nuclear pore"/>
    <property type="evidence" value="ECO:0007669"/>
    <property type="project" value="UniProtKB-SubCell"/>
</dbReference>
<evidence type="ECO:0000256" key="5">
    <source>
        <dbReference type="SAM" id="MobiDB-lite"/>
    </source>
</evidence>
<keyword evidence="7" id="KW-1185">Reference proteome</keyword>
<dbReference type="Proteomes" id="UP000660729">
    <property type="component" value="Unassembled WGS sequence"/>
</dbReference>
<evidence type="ECO:0000256" key="3">
    <source>
        <dbReference type="ARBA" id="ARBA00023242"/>
    </source>
</evidence>
<dbReference type="AlphaFoldDB" id="A0A8H6VJ35"/>
<evidence type="ECO:0000313" key="7">
    <source>
        <dbReference type="Proteomes" id="UP000660729"/>
    </source>
</evidence>
<comment type="caution">
    <text evidence="6">The sequence shown here is derived from an EMBL/GenBank/DDBJ whole genome shotgun (WGS) entry which is preliminary data.</text>
</comment>
<keyword evidence="4" id="KW-0811">Translocation</keyword>
<proteinExistence type="inferred from homology"/>
<dbReference type="GO" id="GO:0006606">
    <property type="term" value="P:protein import into nucleus"/>
    <property type="evidence" value="ECO:0007669"/>
    <property type="project" value="TreeGrafter"/>
</dbReference>
<dbReference type="GO" id="GO:0016973">
    <property type="term" value="P:poly(A)+ mRNA export from nucleus"/>
    <property type="evidence" value="ECO:0007669"/>
    <property type="project" value="TreeGrafter"/>
</dbReference>
<name>A0A8H6VJ35_9PEZI</name>
<keyword evidence="4" id="KW-0509">mRNA transport</keyword>
<sequence>GQQHHHSSQYRNMALQNSSQAAPAYFQALLDRGQKRAPSDEPQLQLGLQDIARKVRNLGKGFTDARAHYLLSASGVNTSDALRDLEELSGAKAAPAPSAEPIISSGVKEDLAQRYQSDFQKMVDSHIKRAHDDFDKMIEERLHGVDWDAHRQRIYEHFGLKKPQNIDEQGGAESTYGQSGFGRSSRRPRPNNAASKSFGMSGMSRSVIGSVGQRGVRSSVFGDVAEKVPADGIRPAPEDNLLRKKQKEYAGKVTDLNAARREFKNYPVLKHFAEVEQWPSNEDTSMLVHAFKALVDITKESDTAETLTDKGAIRERTYAKAYLDDSRDSEEAVQIRKQILNGSRSYLESFFREQLIATVKKNPREANMGGTPDPLSHVKGYVRVRAARKELGPDAELLQEINGDYCWAVIFYLLRSGQYEQAMNYVNANIAAFRQIDRQFTKYLKAYVDSSERRLPADIQTQINNEYSQRQRLAPEDSIDPYRMMCYKVIGRCDIGRRSLDNITNDMMDWLWLQFALAREYNRFDEYAHEAFNLEDVRASIKEIGERYFGAGSEIANAPTTLFFMQILAGLFEKAVADLYPHNYLSAVHFAIGLDFYGLLRVSNINNSDDLLTYTTRQQPQIAFGSMIGLYTRDFRTSEATWAVDYLSLICLNADLDGDIGKAQKELCYQALTELALETREFAQLLGDIKADGSRIPGAIENRLALIKLQGNEFLKHITLVAARTAQEQGRTTDAALLYHLSEDYSKVLAVVNEALSLALTTDLGDTPARLLPLKPRNITDQNNQDAALQQASLSLTSIDDPVQLAQDIMTLYKNDGTWTKAKIEDKQMHSCEILLLLAATRRELEAGRWAPTLDYIHKTDLLPTDPEARGNISFIRSKAQNFEMLPQSVARVMGHLMVWTVIACSNQVERLSTQGFENAGTKQLIKNTVYIAKDVMVFAGLIKYKLPGRVWETIARVGQDLEAYRVQ</sequence>
<evidence type="ECO:0000256" key="2">
    <source>
        <dbReference type="ARBA" id="ARBA00010186"/>
    </source>
</evidence>